<dbReference type="GO" id="GO:0016787">
    <property type="term" value="F:hydrolase activity"/>
    <property type="evidence" value="ECO:0007669"/>
    <property type="project" value="UniProtKB-KW"/>
</dbReference>
<name>A0A1Y1VQ01_9FUNG</name>
<dbReference type="AlphaFoldDB" id="A0A1Y1VQ01"/>
<dbReference type="Gene3D" id="3.40.50.1110">
    <property type="entry name" value="SGNH hydrolase"/>
    <property type="match status" value="1"/>
</dbReference>
<dbReference type="Pfam" id="PF03629">
    <property type="entry name" value="SASA"/>
    <property type="match status" value="1"/>
</dbReference>
<accession>A0A1Y1VQ01</accession>
<evidence type="ECO:0000256" key="1">
    <source>
        <dbReference type="ARBA" id="ARBA00022801"/>
    </source>
</evidence>
<dbReference type="EMBL" id="MCFH01000001">
    <property type="protein sequence ID" value="ORX61222.1"/>
    <property type="molecule type" value="Genomic_DNA"/>
</dbReference>
<dbReference type="SUPFAM" id="SSF52266">
    <property type="entry name" value="SGNH hydrolase"/>
    <property type="match status" value="1"/>
</dbReference>
<evidence type="ECO:0000313" key="4">
    <source>
        <dbReference type="Proteomes" id="UP000193719"/>
    </source>
</evidence>
<organism evidence="3 4">
    <name type="scientific">Piromyces finnis</name>
    <dbReference type="NCBI Taxonomy" id="1754191"/>
    <lineage>
        <taxon>Eukaryota</taxon>
        <taxon>Fungi</taxon>
        <taxon>Fungi incertae sedis</taxon>
        <taxon>Chytridiomycota</taxon>
        <taxon>Chytridiomycota incertae sedis</taxon>
        <taxon>Neocallimastigomycetes</taxon>
        <taxon>Neocallimastigales</taxon>
        <taxon>Neocallimastigaceae</taxon>
        <taxon>Piromyces</taxon>
    </lineage>
</organism>
<keyword evidence="4" id="KW-1185">Reference proteome</keyword>
<dbReference type="InterPro" id="IPR005181">
    <property type="entry name" value="SASA"/>
</dbReference>
<keyword evidence="1" id="KW-0378">Hydrolase</keyword>
<evidence type="ECO:0000259" key="2">
    <source>
        <dbReference type="Pfam" id="PF03629"/>
    </source>
</evidence>
<protein>
    <recommendedName>
        <fullName evidence="2">Sialate O-acetylesterase domain-containing protein</fullName>
    </recommendedName>
</protein>
<dbReference type="Proteomes" id="UP000193719">
    <property type="component" value="Unassembled WGS sequence"/>
</dbReference>
<comment type="caution">
    <text evidence="3">The sequence shown here is derived from an EMBL/GenBank/DDBJ whole genome shotgun (WGS) entry which is preliminary data.</text>
</comment>
<gene>
    <name evidence="3" type="ORF">BCR36DRAFT_365801</name>
</gene>
<reference evidence="3 4" key="2">
    <citation type="submission" date="2016-08" db="EMBL/GenBank/DDBJ databases">
        <title>Pervasive Adenine N6-methylation of Active Genes in Fungi.</title>
        <authorList>
            <consortium name="DOE Joint Genome Institute"/>
            <person name="Mondo S.J."/>
            <person name="Dannebaum R.O."/>
            <person name="Kuo R.C."/>
            <person name="Labutti K."/>
            <person name="Haridas S."/>
            <person name="Kuo A."/>
            <person name="Salamov A."/>
            <person name="Ahrendt S.R."/>
            <person name="Lipzen A."/>
            <person name="Sullivan W."/>
            <person name="Andreopoulos W.B."/>
            <person name="Clum A."/>
            <person name="Lindquist E."/>
            <person name="Daum C."/>
            <person name="Ramamoorthy G.K."/>
            <person name="Gryganskyi A."/>
            <person name="Culley D."/>
            <person name="Magnuson J.K."/>
            <person name="James T.Y."/>
            <person name="O'Malley M.A."/>
            <person name="Stajich J.E."/>
            <person name="Spatafora J.W."/>
            <person name="Visel A."/>
            <person name="Grigoriev I.V."/>
        </authorList>
    </citation>
    <scope>NUCLEOTIDE SEQUENCE [LARGE SCALE GENOMIC DNA]</scope>
    <source>
        <strain evidence="4">finn</strain>
    </source>
</reference>
<proteinExistence type="predicted"/>
<dbReference type="InterPro" id="IPR036514">
    <property type="entry name" value="SGNH_hydro_sf"/>
</dbReference>
<reference evidence="3 4" key="1">
    <citation type="submission" date="2016-08" db="EMBL/GenBank/DDBJ databases">
        <title>Genomes of anaerobic fungi encode conserved fungal cellulosomes for biomass hydrolysis.</title>
        <authorList>
            <consortium name="DOE Joint Genome Institute"/>
            <person name="Haitjema C.H."/>
            <person name="Gilmore S.P."/>
            <person name="Henske J.K."/>
            <person name="Solomon K.V."/>
            <person name="De Groot R."/>
            <person name="Kuo A."/>
            <person name="Mondo S.J."/>
            <person name="Salamov A.A."/>
            <person name="Labutti K."/>
            <person name="Zhao Z."/>
            <person name="Chiniquy J."/>
            <person name="Barry K."/>
            <person name="Brewer H.M."/>
            <person name="Purvine S.O."/>
            <person name="Wright A.T."/>
            <person name="Boxma B."/>
            <person name="Van Alen T."/>
            <person name="Hackstein J.H."/>
            <person name="Baker S.E."/>
            <person name="Grigoriev I.V."/>
            <person name="O'Malley M.A."/>
        </authorList>
    </citation>
    <scope>NUCLEOTIDE SEQUENCE [LARGE SCALE GENOMIC DNA]</scope>
    <source>
        <strain evidence="4">finn</strain>
    </source>
</reference>
<evidence type="ECO:0000313" key="3">
    <source>
        <dbReference type="EMBL" id="ORX61222.1"/>
    </source>
</evidence>
<sequence>MYTKSDPNFYIFLAFGQSNMEAVVGVSGSDILPFDKDQYQNYTNIIDYEWYQKIMNYYGRNPYGRLIEMGEIAKRDSVIKGILMHQGENNAEVLFLVGEVAQTNLGGKNGHHNEIINRLPEIIPTVYIISSEGLMPMKDRLHFASESFVTLGERFADKMLNILQIKGCILLSYIY</sequence>
<feature type="domain" description="Sialate O-acetylesterase" evidence="2">
    <location>
        <begin position="92"/>
        <end position="160"/>
    </location>
</feature>